<evidence type="ECO:0000313" key="3">
    <source>
        <dbReference type="EMBL" id="KAH7009058.1"/>
    </source>
</evidence>
<dbReference type="SMART" id="SM00220">
    <property type="entry name" value="S_TKc"/>
    <property type="match status" value="1"/>
</dbReference>
<proteinExistence type="predicted"/>
<organism evidence="3 4">
    <name type="scientific">Macrophomina phaseolina</name>
    <dbReference type="NCBI Taxonomy" id="35725"/>
    <lineage>
        <taxon>Eukaryota</taxon>
        <taxon>Fungi</taxon>
        <taxon>Dikarya</taxon>
        <taxon>Ascomycota</taxon>
        <taxon>Pezizomycotina</taxon>
        <taxon>Dothideomycetes</taxon>
        <taxon>Dothideomycetes incertae sedis</taxon>
        <taxon>Botryosphaeriales</taxon>
        <taxon>Botryosphaeriaceae</taxon>
        <taxon>Macrophomina</taxon>
    </lineage>
</organism>
<feature type="domain" description="Protein kinase" evidence="2">
    <location>
        <begin position="191"/>
        <end position="451"/>
    </location>
</feature>
<feature type="region of interest" description="Disordered" evidence="1">
    <location>
        <begin position="454"/>
        <end position="481"/>
    </location>
</feature>
<accession>A0ABQ8FSH4</accession>
<dbReference type="Gene3D" id="3.30.200.20">
    <property type="entry name" value="Phosphorylase Kinase, domain 1"/>
    <property type="match status" value="1"/>
</dbReference>
<name>A0ABQ8FSH4_9PEZI</name>
<dbReference type="PANTHER" id="PTHR44167:SF24">
    <property type="entry name" value="SERINE_THREONINE-PROTEIN KINASE CHK2"/>
    <property type="match status" value="1"/>
</dbReference>
<dbReference type="InterPro" id="IPR000719">
    <property type="entry name" value="Prot_kinase_dom"/>
</dbReference>
<dbReference type="CDD" id="cd00180">
    <property type="entry name" value="PKc"/>
    <property type="match status" value="1"/>
</dbReference>
<protein>
    <submittedName>
        <fullName evidence="3">Kinase-like domain-containing protein</fullName>
    </submittedName>
</protein>
<dbReference type="Pfam" id="PF00069">
    <property type="entry name" value="Pkinase"/>
    <property type="match status" value="1"/>
</dbReference>
<evidence type="ECO:0000313" key="4">
    <source>
        <dbReference type="Proteomes" id="UP000774617"/>
    </source>
</evidence>
<dbReference type="PANTHER" id="PTHR44167">
    <property type="entry name" value="OVARIAN-SPECIFIC SERINE/THREONINE-PROTEIN KINASE LOK-RELATED"/>
    <property type="match status" value="1"/>
</dbReference>
<dbReference type="PROSITE" id="PS50011">
    <property type="entry name" value="PROTEIN_KINASE_DOM"/>
    <property type="match status" value="1"/>
</dbReference>
<dbReference type="InterPro" id="IPR011009">
    <property type="entry name" value="Kinase-like_dom_sf"/>
</dbReference>
<sequence length="481" mass="53183">MQEDPHWNEHARRFIHFAEHTGSHSDSDATTIVDDSIPSREVRWYGYYRLNWDIAPARPRLGWILGSSRPDQPDAADLLLTPRPGQFRVAGRHCRFSHNSQSCALLIAADNHRVTVNGIVTLRHNSRVAYRNTGILIHDLAYTLEFTDLDLSNSRAQLQKSLHIQHADARHPSAPVLTPTPNGAVSECGGYVVHAAVAGGSFGAVSYGTHIGTGAPVAIKRVRASAATDYEVSLLRSMDHENICRVEKGLNASGNLVPNPVEDLLIVITPIVTCTLVEYTSIPLRSAELLAVMTQFVSGLQYIHHEGIMHRDIKPANVGVVVHPESLQIILLDFGHATKDPRSSNHMKGTLTYLAPEVIALKKGHSSAPYKNSVDVWAMGLCIFGLINQAQISWKYVSESRYKTVTAKLESLKSKSNYLEQKCIDLVRKMVAWDPAHRPTAAELMATMPTISQRQDDVNQTMPPPKRTRKGMQEAGRSAMI</sequence>
<reference evidence="3 4" key="1">
    <citation type="journal article" date="2021" name="Nat. Commun.">
        <title>Genetic determinants of endophytism in the Arabidopsis root mycobiome.</title>
        <authorList>
            <person name="Mesny F."/>
            <person name="Miyauchi S."/>
            <person name="Thiergart T."/>
            <person name="Pickel B."/>
            <person name="Atanasova L."/>
            <person name="Karlsson M."/>
            <person name="Huettel B."/>
            <person name="Barry K.W."/>
            <person name="Haridas S."/>
            <person name="Chen C."/>
            <person name="Bauer D."/>
            <person name="Andreopoulos W."/>
            <person name="Pangilinan J."/>
            <person name="LaButti K."/>
            <person name="Riley R."/>
            <person name="Lipzen A."/>
            <person name="Clum A."/>
            <person name="Drula E."/>
            <person name="Henrissat B."/>
            <person name="Kohler A."/>
            <person name="Grigoriev I.V."/>
            <person name="Martin F.M."/>
            <person name="Hacquard S."/>
        </authorList>
    </citation>
    <scope>NUCLEOTIDE SEQUENCE [LARGE SCALE GENOMIC DNA]</scope>
    <source>
        <strain evidence="3 4">MPI-SDFR-AT-0080</strain>
    </source>
</reference>
<comment type="caution">
    <text evidence="3">The sequence shown here is derived from an EMBL/GenBank/DDBJ whole genome shotgun (WGS) entry which is preliminary data.</text>
</comment>
<keyword evidence="4" id="KW-1185">Reference proteome</keyword>
<evidence type="ECO:0000259" key="2">
    <source>
        <dbReference type="PROSITE" id="PS50011"/>
    </source>
</evidence>
<dbReference type="SUPFAM" id="SSF56112">
    <property type="entry name" value="Protein kinase-like (PK-like)"/>
    <property type="match status" value="1"/>
</dbReference>
<evidence type="ECO:0000256" key="1">
    <source>
        <dbReference type="SAM" id="MobiDB-lite"/>
    </source>
</evidence>
<dbReference type="EMBL" id="JAGTJR010000118">
    <property type="protein sequence ID" value="KAH7009058.1"/>
    <property type="molecule type" value="Genomic_DNA"/>
</dbReference>
<dbReference type="Gene3D" id="1.10.510.10">
    <property type="entry name" value="Transferase(Phosphotransferase) domain 1"/>
    <property type="match status" value="1"/>
</dbReference>
<gene>
    <name evidence="3" type="ORF">B0J12DRAFT_73844</name>
</gene>
<dbReference type="Proteomes" id="UP000774617">
    <property type="component" value="Unassembled WGS sequence"/>
</dbReference>